<dbReference type="InterPro" id="IPR003599">
    <property type="entry name" value="Ig_sub"/>
</dbReference>
<keyword evidence="5 19" id="KW-0812">Transmembrane</keyword>
<sequence length="1344" mass="148806">MSFATCRIPALSTSAASTRKRPKSGSRLFRSTDHPQRVEELGLAKAILLQRSMDGGRKWAPGFSVVLLTLLSHLASALEVPLDLPQPPTITLQSPKDYIFDPRENIVIHCEAKGKPHPSFSWTRNGTHFDVEKDSKVLMKPGSGTLVIDISGEKAEAYEGTYQCTAHNDHGTALSNKIVIRQSRSPLWSKERNEAVVVQKGVSLVLQCRPPAGLPPPVIFWMDNNFHRLPLDKRVSQALNGDLYFSNVLPEDSRPDYICYARFPHTQTIQQKQPISLTVLDMETVNETVAALYNITDFSRDNPEGDHQPGFMYPMGSTSTKMVLRGETLELECIAEGLPTPDISWQKDGGELPSGRVSFQTFQKTLKISDVVEADAGDYRCTATNRLGSTHHIIKVTVKAAPFWISAPRNLILAPNETGVLMCRVGGEPKPKITWFVNGVSIENAPEDLRRKVDGDTVTLSSVQSGSSAVYQCNASNEFGYLMANAFVNVLAEAPRILTPPNRVYQVITNNPALLHCASFGSPIPVITWFKDIQTSIKDGDPYVIHENGTLEIHVAQPLNSGKYTCIATNNLGIKENHVFLEVKEPTRILKQPEYKVVQRGMRAAFECTVKHDPTLIPTMTWLKDSGELPDDERFVVDADTLTIMDVTDRDKGTYTCVMNTTLDHDSASAVLTVVERPDPPTDLEMTDQTERGVRLTWIPGDEHNSPTQKFLIQYEDLLHQPGVWTNLTEVDGTSTTVQLSLSPHVYYSFRVLAMNRLGYSKPSQPSNQYRTNPAAPDENPADVKGTGTGPGSLVISWTPLTGFQSNGPGLEYRVQWRQLNAGGDWSTKNVANVSQFVVSGTPTYVSYEIRVQAINDYGSGPEPETVIGYSGEDLPLSAPEGVQVKVPNSTFAEVHWEPVPRSSVRGKLQGYKVYYRRQRGLHETEPEEEPQEQVLTFSGNRSEGRLPGLQPYSVYNLSIRVFNNKGEGPPSQSSRFETPEGVPGPPFLNTINRSLDSLTLEWGPPLQRNGRLLGYTLKYQPVNSTHELEPPKIRTFLANETTFTLHNLNSSTLYKFYLSAKTIKGSGPFTTEEAFTVMETSPTEPLLPTSPITQSPPPLSHKAPPVGPAFGTVNTSVSEEGAVISWDYFGHHKNVYVEYIVENSKEDWKKELVNGSHWHMIKGLKPGTSYKVRVVARDPNDPTVHSTDEVLVAVPAVPSRQVDIATQGWFIGLMCAIALLILVLLIVCFIKRNKGGKYPVKEKEDAHQDPEIQPMKEDDGTFGEYSDMEDHKPLKGSRTPSNGTVRRDESDDSLVDYGEGGDGQFNEDGSFIGQYSGKKERDTHEGNESSEAPSPVNAMNSFV</sequence>
<dbReference type="FunFam" id="2.60.40.10:FF:000238">
    <property type="entry name" value="Neuronal cell adhesion molecule"/>
    <property type="match status" value="1"/>
</dbReference>
<accession>A0A5C6NCH3</accession>
<evidence type="ECO:0000256" key="18">
    <source>
        <dbReference type="SAM" id="MobiDB-lite"/>
    </source>
</evidence>
<proteinExistence type="inferred from homology"/>
<evidence type="ECO:0000256" key="13">
    <source>
        <dbReference type="ARBA" id="ARBA00023273"/>
    </source>
</evidence>
<dbReference type="PROSITE" id="PS50835">
    <property type="entry name" value="IG_LIKE"/>
    <property type="match status" value="6"/>
</dbReference>
<dbReference type="FunFam" id="2.60.40.10:FF:000078">
    <property type="entry name" value="Neuronal cell adhesion molecule"/>
    <property type="match status" value="1"/>
</dbReference>
<dbReference type="InterPro" id="IPR036179">
    <property type="entry name" value="Ig-like_dom_sf"/>
</dbReference>
<evidence type="ECO:0000256" key="8">
    <source>
        <dbReference type="ARBA" id="ARBA00022889"/>
    </source>
</evidence>
<keyword evidence="12" id="KW-0325">Glycoprotein</keyword>
<feature type="domain" description="Ig-like" evidence="20">
    <location>
        <begin position="309"/>
        <end position="397"/>
    </location>
</feature>
<dbReference type="FunFam" id="2.60.40.10:FF:000114">
    <property type="entry name" value="Neuronal cell adhesion molecule"/>
    <property type="match status" value="1"/>
</dbReference>
<dbReference type="FunFam" id="2.60.40.10:FF:000347">
    <property type="entry name" value="Neuronal cell adhesion molecule"/>
    <property type="match status" value="1"/>
</dbReference>
<dbReference type="InterPro" id="IPR013783">
    <property type="entry name" value="Ig-like_fold"/>
</dbReference>
<feature type="region of interest" description="Disordered" evidence="18">
    <location>
        <begin position="1240"/>
        <end position="1344"/>
    </location>
</feature>
<evidence type="ECO:0000256" key="3">
    <source>
        <dbReference type="ARBA" id="ARBA00008588"/>
    </source>
</evidence>
<evidence type="ECO:0000256" key="14">
    <source>
        <dbReference type="ARBA" id="ARBA00023319"/>
    </source>
</evidence>
<keyword evidence="13" id="KW-0966">Cell projection</keyword>
<keyword evidence="11" id="KW-1015">Disulfide bond</keyword>
<dbReference type="CDD" id="cd00063">
    <property type="entry name" value="FN3"/>
    <property type="match status" value="5"/>
</dbReference>
<dbReference type="InterPro" id="IPR007110">
    <property type="entry name" value="Ig-like_dom"/>
</dbReference>
<keyword evidence="23" id="KW-1185">Reference proteome</keyword>
<feature type="domain" description="Ig-like" evidence="20">
    <location>
        <begin position="586"/>
        <end position="673"/>
    </location>
</feature>
<dbReference type="SUPFAM" id="SSF49265">
    <property type="entry name" value="Fibronectin type III"/>
    <property type="match status" value="3"/>
</dbReference>
<evidence type="ECO:0000256" key="10">
    <source>
        <dbReference type="ARBA" id="ARBA00023136"/>
    </source>
</evidence>
<dbReference type="EMBL" id="RHFK02000015">
    <property type="protein sequence ID" value="TWW64598.1"/>
    <property type="molecule type" value="Genomic_DNA"/>
</dbReference>
<dbReference type="FunFam" id="2.60.40.10:FF:000038">
    <property type="entry name" value="Neuronal cell adhesion molecule"/>
    <property type="match status" value="1"/>
</dbReference>
<evidence type="ECO:0000256" key="2">
    <source>
        <dbReference type="ARBA" id="ARBA00004624"/>
    </source>
</evidence>
<dbReference type="SMART" id="SM00409">
    <property type="entry name" value="IG"/>
    <property type="match status" value="6"/>
</dbReference>
<dbReference type="Pfam" id="PF00041">
    <property type="entry name" value="fn3"/>
    <property type="match status" value="4"/>
</dbReference>
<evidence type="ECO:0000256" key="9">
    <source>
        <dbReference type="ARBA" id="ARBA00022989"/>
    </source>
</evidence>
<reference evidence="22 23" key="1">
    <citation type="submission" date="2019-04" db="EMBL/GenBank/DDBJ databases">
        <title>Chromosome genome assembly for Takifugu flavidus.</title>
        <authorList>
            <person name="Xiao S."/>
        </authorList>
    </citation>
    <scope>NUCLEOTIDE SEQUENCE [LARGE SCALE GENOMIC DNA]</scope>
    <source>
        <strain evidence="22">HTHZ2018</strain>
        <tissue evidence="22">Muscle</tissue>
    </source>
</reference>
<feature type="domain" description="Ig-like" evidence="20">
    <location>
        <begin position="402"/>
        <end position="489"/>
    </location>
</feature>
<dbReference type="InterPro" id="IPR003598">
    <property type="entry name" value="Ig_sub2"/>
</dbReference>
<comment type="caution">
    <text evidence="22">The sequence shown here is derived from an EMBL/GenBank/DDBJ whole genome shotgun (WGS) entry which is preliminary data.</text>
</comment>
<evidence type="ECO:0000256" key="7">
    <source>
        <dbReference type="ARBA" id="ARBA00022737"/>
    </source>
</evidence>
<feature type="region of interest" description="Disordered" evidence="18">
    <location>
        <begin position="762"/>
        <end position="788"/>
    </location>
</feature>
<feature type="compositionally biased region" description="Polar residues" evidence="18">
    <location>
        <begin position="762"/>
        <end position="772"/>
    </location>
</feature>
<name>A0A5C6NCH3_9TELE</name>
<dbReference type="PANTHER" id="PTHR44170:SF15">
    <property type="entry name" value="NEURONAL CELL ADHESION MOLECULE"/>
    <property type="match status" value="1"/>
</dbReference>
<evidence type="ECO:0000313" key="23">
    <source>
        <dbReference type="Proteomes" id="UP000324091"/>
    </source>
</evidence>
<dbReference type="SUPFAM" id="SSF48726">
    <property type="entry name" value="Immunoglobulin"/>
    <property type="match status" value="6"/>
</dbReference>
<dbReference type="InterPro" id="IPR026966">
    <property type="entry name" value="Neurofascin/L1/NrCAM_C"/>
</dbReference>
<dbReference type="InterPro" id="IPR036116">
    <property type="entry name" value="FN3_sf"/>
</dbReference>
<feature type="compositionally biased region" description="Basic and acidic residues" evidence="18">
    <location>
        <begin position="1240"/>
        <end position="1260"/>
    </location>
</feature>
<evidence type="ECO:0000256" key="17">
    <source>
        <dbReference type="ARBA" id="ARBA00074488"/>
    </source>
</evidence>
<dbReference type="FunFam" id="2.60.40.10:FF:000028">
    <property type="entry name" value="Neuronal cell adhesion molecule"/>
    <property type="match status" value="1"/>
</dbReference>
<comment type="similarity">
    <text evidence="3">Belongs to the immunoglobulin superfamily. L1/neurofascin/NgCAM family.</text>
</comment>
<dbReference type="GO" id="GO:0098632">
    <property type="term" value="F:cell-cell adhesion mediator activity"/>
    <property type="evidence" value="ECO:0007669"/>
    <property type="project" value="TreeGrafter"/>
</dbReference>
<organism evidence="22 23">
    <name type="scientific">Takifugu flavidus</name>
    <name type="common">sansaifugu</name>
    <dbReference type="NCBI Taxonomy" id="433684"/>
    <lineage>
        <taxon>Eukaryota</taxon>
        <taxon>Metazoa</taxon>
        <taxon>Chordata</taxon>
        <taxon>Craniata</taxon>
        <taxon>Vertebrata</taxon>
        <taxon>Euteleostomi</taxon>
        <taxon>Actinopterygii</taxon>
        <taxon>Neopterygii</taxon>
        <taxon>Teleostei</taxon>
        <taxon>Neoteleostei</taxon>
        <taxon>Acanthomorphata</taxon>
        <taxon>Eupercaria</taxon>
        <taxon>Tetraodontiformes</taxon>
        <taxon>Tetradontoidea</taxon>
        <taxon>Tetraodontidae</taxon>
        <taxon>Takifugu</taxon>
    </lineage>
</organism>
<dbReference type="FunFam" id="2.60.40.10:FF:000057">
    <property type="entry name" value="neural cell adhesion molecule L1"/>
    <property type="match status" value="1"/>
</dbReference>
<dbReference type="SMART" id="SM00060">
    <property type="entry name" value="FN3"/>
    <property type="match status" value="5"/>
</dbReference>
<dbReference type="InterPro" id="IPR013098">
    <property type="entry name" value="Ig_I-set"/>
</dbReference>
<dbReference type="Gene3D" id="2.60.40.10">
    <property type="entry name" value="Immunoglobulins"/>
    <property type="match status" value="11"/>
</dbReference>
<comment type="subcellular location">
    <subcellularLocation>
        <location evidence="1">Cell membrane</location>
        <topology evidence="1">Single-pass type I membrane protein</topology>
    </subcellularLocation>
    <subcellularLocation>
        <location evidence="2">Cell projection</location>
        <location evidence="2">Growth cone</location>
    </subcellularLocation>
</comment>
<dbReference type="InterPro" id="IPR003961">
    <property type="entry name" value="FN3_dom"/>
</dbReference>
<evidence type="ECO:0000256" key="6">
    <source>
        <dbReference type="ARBA" id="ARBA00022729"/>
    </source>
</evidence>
<feature type="domain" description="Fibronectin type-III" evidence="21">
    <location>
        <begin position="983"/>
        <end position="1081"/>
    </location>
</feature>
<dbReference type="Pfam" id="PF13927">
    <property type="entry name" value="Ig_3"/>
    <property type="match status" value="1"/>
</dbReference>
<evidence type="ECO:0000313" key="22">
    <source>
        <dbReference type="EMBL" id="TWW64598.1"/>
    </source>
</evidence>
<evidence type="ECO:0000256" key="11">
    <source>
        <dbReference type="ARBA" id="ARBA00023157"/>
    </source>
</evidence>
<dbReference type="Pfam" id="PF13882">
    <property type="entry name" value="Bravo_FIGEY"/>
    <property type="match status" value="1"/>
</dbReference>
<feature type="domain" description="Fibronectin type-III" evidence="21">
    <location>
        <begin position="879"/>
        <end position="982"/>
    </location>
</feature>
<dbReference type="FunFam" id="2.60.40.10:FF:000367">
    <property type="entry name" value="Neural cell adhesion molecule L1-like protein"/>
    <property type="match status" value="1"/>
</dbReference>
<evidence type="ECO:0000256" key="5">
    <source>
        <dbReference type="ARBA" id="ARBA00022692"/>
    </source>
</evidence>
<feature type="domain" description="Ig-like" evidence="20">
    <location>
        <begin position="186"/>
        <end position="276"/>
    </location>
</feature>
<feature type="domain" description="Fibronectin type-III" evidence="21">
    <location>
        <begin position="680"/>
        <end position="775"/>
    </location>
</feature>
<evidence type="ECO:0000256" key="12">
    <source>
        <dbReference type="ARBA" id="ARBA00023180"/>
    </source>
</evidence>
<feature type="domain" description="Ig-like" evidence="20">
    <location>
        <begin position="88"/>
        <end position="180"/>
    </location>
</feature>
<dbReference type="GO" id="GO:0009986">
    <property type="term" value="C:cell surface"/>
    <property type="evidence" value="ECO:0007669"/>
    <property type="project" value="UniProtKB-ARBA"/>
</dbReference>
<dbReference type="FunFam" id="2.60.40.10:FF:000005">
    <property type="entry name" value="Neuronal cell adhesion molecule"/>
    <property type="match status" value="1"/>
</dbReference>
<comment type="function">
    <text evidence="15">Neural cell adhesion molecule involved in the dynamics of cell adhesion and in the generation of transmembrane signals at tyrosine kinase receptors. During brain development, critical in multiple processes, including neuronal migration, axonal growth and fasciculation, and synaptogenesis. In the mature brain, plays a role in the dynamics of neuronal structure and function, including synaptic plasticity.</text>
</comment>
<feature type="domain" description="Fibronectin type-III" evidence="21">
    <location>
        <begin position="1105"/>
        <end position="1198"/>
    </location>
</feature>
<evidence type="ECO:0000259" key="20">
    <source>
        <dbReference type="PROSITE" id="PS50835"/>
    </source>
</evidence>
<dbReference type="GO" id="GO:0007411">
    <property type="term" value="P:axon guidance"/>
    <property type="evidence" value="ECO:0007669"/>
    <property type="project" value="TreeGrafter"/>
</dbReference>
<keyword evidence="6" id="KW-0732">Signal</keyword>
<evidence type="ECO:0000256" key="15">
    <source>
        <dbReference type="ARBA" id="ARBA00060042"/>
    </source>
</evidence>
<keyword evidence="10 19" id="KW-0472">Membrane</keyword>
<feature type="domain" description="Fibronectin type-III" evidence="21">
    <location>
        <begin position="780"/>
        <end position="874"/>
    </location>
</feature>
<keyword evidence="14" id="KW-0393">Immunoglobulin domain</keyword>
<feature type="transmembrane region" description="Helical" evidence="19">
    <location>
        <begin position="1210"/>
        <end position="1231"/>
    </location>
</feature>
<keyword evidence="7" id="KW-0677">Repeat</keyword>
<dbReference type="Pfam" id="PF07679">
    <property type="entry name" value="I-set"/>
    <property type="match status" value="4"/>
</dbReference>
<evidence type="ECO:0000259" key="21">
    <source>
        <dbReference type="PROSITE" id="PS50853"/>
    </source>
</evidence>
<evidence type="ECO:0000256" key="1">
    <source>
        <dbReference type="ARBA" id="ARBA00004251"/>
    </source>
</evidence>
<dbReference type="PANTHER" id="PTHR44170">
    <property type="entry name" value="PROTEIN SIDEKICK"/>
    <property type="match status" value="1"/>
</dbReference>
<evidence type="ECO:0000256" key="16">
    <source>
        <dbReference type="ARBA" id="ARBA00063896"/>
    </source>
</evidence>
<keyword evidence="9 19" id="KW-1133">Transmembrane helix</keyword>
<comment type="subunit">
    <text evidence="16">Interacts with SHTN1; the interaction occurs in axonal growth cones. Interacts with isoform 2 of BSG.</text>
</comment>
<dbReference type="GO" id="GO:0005886">
    <property type="term" value="C:plasma membrane"/>
    <property type="evidence" value="ECO:0007669"/>
    <property type="project" value="UniProtKB-SubCell"/>
</dbReference>
<dbReference type="SMART" id="SM00408">
    <property type="entry name" value="IGc2"/>
    <property type="match status" value="6"/>
</dbReference>
<evidence type="ECO:0000256" key="4">
    <source>
        <dbReference type="ARBA" id="ARBA00022475"/>
    </source>
</evidence>
<gene>
    <name evidence="22" type="ORF">D4764_22G0002450</name>
</gene>
<dbReference type="Proteomes" id="UP000324091">
    <property type="component" value="Chromosome 22"/>
</dbReference>
<dbReference type="GO" id="GO:0007420">
    <property type="term" value="P:brain development"/>
    <property type="evidence" value="ECO:0007669"/>
    <property type="project" value="TreeGrafter"/>
</dbReference>
<protein>
    <recommendedName>
        <fullName evidence="17">Neural cell adhesion molecule L1</fullName>
    </recommendedName>
</protein>
<keyword evidence="4" id="KW-1003">Cell membrane</keyword>
<keyword evidence="8" id="KW-0130">Cell adhesion</keyword>
<dbReference type="GO" id="GO:0030426">
    <property type="term" value="C:growth cone"/>
    <property type="evidence" value="ECO:0007669"/>
    <property type="project" value="UniProtKB-SubCell"/>
</dbReference>
<feature type="compositionally biased region" description="Polar residues" evidence="18">
    <location>
        <begin position="1330"/>
        <end position="1344"/>
    </location>
</feature>
<feature type="compositionally biased region" description="Basic and acidic residues" evidence="18">
    <location>
        <begin position="1318"/>
        <end position="1328"/>
    </location>
</feature>
<feature type="domain" description="Ig-like" evidence="20">
    <location>
        <begin position="495"/>
        <end position="582"/>
    </location>
</feature>
<evidence type="ECO:0000256" key="19">
    <source>
        <dbReference type="SAM" id="Phobius"/>
    </source>
</evidence>
<dbReference type="PROSITE" id="PS50853">
    <property type="entry name" value="FN3"/>
    <property type="match status" value="5"/>
</dbReference>